<keyword evidence="2" id="KW-0472">Membrane</keyword>
<evidence type="ECO:0000256" key="1">
    <source>
        <dbReference type="SAM" id="MobiDB-lite"/>
    </source>
</evidence>
<proteinExistence type="predicted"/>
<evidence type="ECO:0000313" key="4">
    <source>
        <dbReference type="EMBL" id="APT89868.1"/>
    </source>
</evidence>
<accession>A0A1L7CVN5</accession>
<organism evidence="4 5">
    <name type="scientific">Corynebacterium sphenisci DSM 44792</name>
    <dbReference type="NCBI Taxonomy" id="1437874"/>
    <lineage>
        <taxon>Bacteria</taxon>
        <taxon>Bacillati</taxon>
        <taxon>Actinomycetota</taxon>
        <taxon>Actinomycetes</taxon>
        <taxon>Mycobacteriales</taxon>
        <taxon>Corynebacteriaceae</taxon>
        <taxon>Corynebacterium</taxon>
    </lineage>
</organism>
<dbReference type="OrthoDB" id="9796554at2"/>
<dbReference type="GO" id="GO:0016209">
    <property type="term" value="F:antioxidant activity"/>
    <property type="evidence" value="ECO:0007669"/>
    <property type="project" value="InterPro"/>
</dbReference>
<sequence length="206" mass="20280">MSADRGPGRGWLIAAAAVAVLGTIALIWFAVGRTVVPPAEQSAPPPAQPVAERPDCPAPDPGAAAPAGAALAGVRLPCLGADQGGIDLGAALAGAPAVLNFWSPSCAPCREELPVFDAYARAHPEVTVVGVHQAVSAARGAALLRDAGIALPSYHDGADVAGPALGLPRVQPVTVVLDADGAVRAVLPRVFADPGELAAAVAGALG</sequence>
<keyword evidence="2" id="KW-0812">Transmembrane</keyword>
<dbReference type="Pfam" id="PF00578">
    <property type="entry name" value="AhpC-TSA"/>
    <property type="match status" value="1"/>
</dbReference>
<feature type="domain" description="Thioredoxin" evidence="3">
    <location>
        <begin position="65"/>
        <end position="206"/>
    </location>
</feature>
<dbReference type="InterPro" id="IPR013766">
    <property type="entry name" value="Thioredoxin_domain"/>
</dbReference>
<feature type="transmembrane region" description="Helical" evidence="2">
    <location>
        <begin position="12"/>
        <end position="31"/>
    </location>
</feature>
<evidence type="ECO:0000313" key="5">
    <source>
        <dbReference type="Proteomes" id="UP000185469"/>
    </source>
</evidence>
<dbReference type="InterPro" id="IPR000866">
    <property type="entry name" value="AhpC/TSA"/>
</dbReference>
<dbReference type="EMBL" id="CP009248">
    <property type="protein sequence ID" value="APT89868.1"/>
    <property type="molecule type" value="Genomic_DNA"/>
</dbReference>
<dbReference type="RefSeq" id="WP_075691067.1">
    <property type="nucleotide sequence ID" value="NZ_CP009248.1"/>
</dbReference>
<dbReference type="Gene3D" id="3.40.30.10">
    <property type="entry name" value="Glutaredoxin"/>
    <property type="match status" value="1"/>
</dbReference>
<dbReference type="CDD" id="cd02966">
    <property type="entry name" value="TlpA_like_family"/>
    <property type="match status" value="1"/>
</dbReference>
<gene>
    <name evidence="4" type="ORF">CSPHI_00810</name>
</gene>
<dbReference type="InterPro" id="IPR036249">
    <property type="entry name" value="Thioredoxin-like_sf"/>
</dbReference>
<reference evidence="4 5" key="1">
    <citation type="submission" date="2014-08" db="EMBL/GenBank/DDBJ databases">
        <title>Complete genome sequence of Corynebacterium sphenisci CECT 5990(T) (=DSM 44792(T)), isolated from healthy wild penguins.</title>
        <authorList>
            <person name="Ruckert C."/>
            <person name="Albersmeier A."/>
            <person name="Winkler A."/>
            <person name="Kalinowski J."/>
        </authorList>
    </citation>
    <scope>NUCLEOTIDE SEQUENCE [LARGE SCALE GENOMIC DNA]</scope>
    <source>
        <strain evidence="4 5">DSM 44792</strain>
    </source>
</reference>
<keyword evidence="5" id="KW-1185">Reference proteome</keyword>
<name>A0A1L7CVN5_9CORY</name>
<dbReference type="AlphaFoldDB" id="A0A1L7CVN5"/>
<dbReference type="KEGG" id="csph:CSPHI_00810"/>
<dbReference type="PROSITE" id="PS51352">
    <property type="entry name" value="THIOREDOXIN_2"/>
    <property type="match status" value="1"/>
</dbReference>
<dbReference type="STRING" id="1437874.CSPHI_00810"/>
<dbReference type="SUPFAM" id="SSF52833">
    <property type="entry name" value="Thioredoxin-like"/>
    <property type="match status" value="1"/>
</dbReference>
<dbReference type="Proteomes" id="UP000185469">
    <property type="component" value="Chromosome"/>
</dbReference>
<dbReference type="GO" id="GO:0016491">
    <property type="term" value="F:oxidoreductase activity"/>
    <property type="evidence" value="ECO:0007669"/>
    <property type="project" value="InterPro"/>
</dbReference>
<evidence type="ECO:0000259" key="3">
    <source>
        <dbReference type="PROSITE" id="PS51352"/>
    </source>
</evidence>
<feature type="region of interest" description="Disordered" evidence="1">
    <location>
        <begin position="38"/>
        <end position="62"/>
    </location>
</feature>
<protein>
    <recommendedName>
        <fullName evidence="3">Thioredoxin domain-containing protein</fullName>
    </recommendedName>
</protein>
<keyword evidence="2" id="KW-1133">Transmembrane helix</keyword>
<evidence type="ECO:0000256" key="2">
    <source>
        <dbReference type="SAM" id="Phobius"/>
    </source>
</evidence>